<accession>A0A7S0GZV6</accession>
<evidence type="ECO:0000256" key="10">
    <source>
        <dbReference type="PIRSR" id="PIRSR601382-1"/>
    </source>
</evidence>
<comment type="similarity">
    <text evidence="3 13">Belongs to the glycosyl hydrolase 47 family.</text>
</comment>
<reference evidence="14" key="1">
    <citation type="submission" date="2021-01" db="EMBL/GenBank/DDBJ databases">
        <authorList>
            <person name="Corre E."/>
            <person name="Pelletier E."/>
            <person name="Niang G."/>
            <person name="Scheremetjew M."/>
            <person name="Finn R."/>
            <person name="Kale V."/>
            <person name="Holt S."/>
            <person name="Cochrane G."/>
            <person name="Meng A."/>
            <person name="Brown T."/>
            <person name="Cohen L."/>
        </authorList>
    </citation>
    <scope>NUCLEOTIDE SEQUENCE</scope>
    <source>
        <strain evidence="14">CCMP2058</strain>
    </source>
</reference>
<feature type="active site" description="Proton donor" evidence="10">
    <location>
        <position position="475"/>
    </location>
</feature>
<keyword evidence="13" id="KW-0326">Glycosidase</keyword>
<proteinExistence type="inferred from homology"/>
<dbReference type="GO" id="GO:0005509">
    <property type="term" value="F:calcium ion binding"/>
    <property type="evidence" value="ECO:0007669"/>
    <property type="project" value="InterPro"/>
</dbReference>
<evidence type="ECO:0000256" key="3">
    <source>
        <dbReference type="ARBA" id="ARBA00007658"/>
    </source>
</evidence>
<keyword evidence="6 11" id="KW-0106">Calcium</keyword>
<evidence type="ECO:0000256" key="12">
    <source>
        <dbReference type="PIRSR" id="PIRSR601382-3"/>
    </source>
</evidence>
<feature type="active site" evidence="10">
    <location>
        <position position="363"/>
    </location>
</feature>
<comment type="cofactor">
    <cofactor evidence="1 11">
        <name>Ca(2+)</name>
        <dbReference type="ChEBI" id="CHEBI:29108"/>
    </cofactor>
</comment>
<dbReference type="GO" id="GO:0016020">
    <property type="term" value="C:membrane"/>
    <property type="evidence" value="ECO:0007669"/>
    <property type="project" value="InterPro"/>
</dbReference>
<dbReference type="SUPFAM" id="SSF48225">
    <property type="entry name" value="Seven-hairpin glycosidases"/>
    <property type="match status" value="1"/>
</dbReference>
<evidence type="ECO:0000256" key="5">
    <source>
        <dbReference type="ARBA" id="ARBA00022801"/>
    </source>
</evidence>
<dbReference type="EMBL" id="HBEM01012945">
    <property type="protein sequence ID" value="CAD8447278.1"/>
    <property type="molecule type" value="Transcribed_RNA"/>
</dbReference>
<protein>
    <recommendedName>
        <fullName evidence="13">alpha-1,2-Mannosidase</fullName>
        <ecNumber evidence="13">3.2.1.-</ecNumber>
    </recommendedName>
</protein>
<organism evidence="14">
    <name type="scientific">Amorphochlora amoebiformis</name>
    <dbReference type="NCBI Taxonomy" id="1561963"/>
    <lineage>
        <taxon>Eukaryota</taxon>
        <taxon>Sar</taxon>
        <taxon>Rhizaria</taxon>
        <taxon>Cercozoa</taxon>
        <taxon>Chlorarachniophyceae</taxon>
        <taxon>Amorphochlora</taxon>
    </lineage>
</organism>
<dbReference type="Gene3D" id="1.50.10.10">
    <property type="match status" value="1"/>
</dbReference>
<comment type="catalytic activity">
    <reaction evidence="8">
        <text>N(4)-(alpha-D-Man-(1-&gt;2)-alpha-D-Man-(1-&gt;2)-alpha-D-Man-(1-&gt;3)-[alpha-D-Man-(1-&gt;3)-[alpha-D-Man-(1-&gt;2)-alpha-D-Man-(1-&gt;6)]-alpha-D-Man-(1-&gt;6)]-beta-D-Man-(1-&gt;4)-beta-D-GlcNAc-(1-&gt;4)-beta-D-GlcNAc)-L-asparaginyl-[protein] (N-glucan mannose isomer 8A1,2,3B1,3) + 3 H2O = N(4)-(alpha-D-Man-(1-&gt;3)-[alpha-D-Man-(1-&gt;3)-[alpha-D-Man-(1-&gt;6)]-alpha-D-Man-(1-&gt;6)]-beta-D-Man-(1-&gt;4)-beta-D-GlcNAc-(1-&gt;4)-beta-D-GlcNAc)-L-asparaginyl-[protein] (N-glucan mannose isomer 5A1,2) + 3 beta-D-mannose</text>
        <dbReference type="Rhea" id="RHEA:56028"/>
        <dbReference type="Rhea" id="RHEA-COMP:14358"/>
        <dbReference type="Rhea" id="RHEA-COMP:14367"/>
        <dbReference type="ChEBI" id="CHEBI:15377"/>
        <dbReference type="ChEBI" id="CHEBI:28563"/>
        <dbReference type="ChEBI" id="CHEBI:59087"/>
        <dbReference type="ChEBI" id="CHEBI:60628"/>
        <dbReference type="EC" id="3.2.1.113"/>
    </reaction>
</comment>
<feature type="active site" evidence="10">
    <location>
        <position position="499"/>
    </location>
</feature>
<keyword evidence="7 12" id="KW-1015">Disulfide bond</keyword>
<dbReference type="PRINTS" id="PR00747">
    <property type="entry name" value="GLYHDRLASE47"/>
</dbReference>
<evidence type="ECO:0000256" key="6">
    <source>
        <dbReference type="ARBA" id="ARBA00022837"/>
    </source>
</evidence>
<sequence length="600" mass="69247">MKRSSKTYSFFAAGMFVVFALTMIFNRVLSEEKHAMSKMQHDWTRDERHLMDELRETMSEMKLLIEQNKKAMHTTNNRGINVNSLDVEVKRIVKEALELGINQSSVASPLPVSKAMPSVLRRIKEKKPTPPPPNDRILEGMGGGMAEEDKLEEIRQEFLHAWKAYELYAWGKDVVEPVSKSGQDEQYRMGITLLDSLDTMWIMGLDEKFKNAVKWVETSCRFTNQEVSVFETTIRALGGLLSAYHLSGERVLLQAANELATKMEPAFETPTGFPKSTVRLSDGKAWCPSWSGNSASFSEVTSLYLEWEYLSRLVNNPRFKQRVDKIMDTMINMPKIQGLYAQWVNVDSARFTSGDITLGSRVDSAYEYLEKVWRQTNRTRPEVFKEYLDRIDSVDNQLIKKSKPNGLTYIEQCNFGKTKCHGQFDHLVCFAPAMLALGAQESANPKQKRHFKLAEELTKTCYESYRRMPTGLAPEIIKFDHGEDFYVEMADRHNLLRPETVESIFVMWRLTHDQKYRDWGWNIFQSFRKYTKVDGAGYSSIGNVKAKSKSEVRWRDKTESFFFAETLKYLYLLFTDDSVLPLDKYVFNTEAHPFPIAPAL</sequence>
<dbReference type="PANTHER" id="PTHR11742:SF55">
    <property type="entry name" value="ENDOPLASMIC RETICULUM MANNOSYL-OLIGOSACCHARIDE 1,2-ALPHA-MANNOSIDASE"/>
    <property type="match status" value="1"/>
</dbReference>
<evidence type="ECO:0000313" key="14">
    <source>
        <dbReference type="EMBL" id="CAD8447278.1"/>
    </source>
</evidence>
<dbReference type="InterPro" id="IPR012341">
    <property type="entry name" value="6hp_glycosidase-like_sf"/>
</dbReference>
<evidence type="ECO:0000256" key="7">
    <source>
        <dbReference type="ARBA" id="ARBA00023157"/>
    </source>
</evidence>
<dbReference type="InterPro" id="IPR001382">
    <property type="entry name" value="Glyco_hydro_47"/>
</dbReference>
<keyword evidence="5 13" id="KW-0378">Hydrolase</keyword>
<evidence type="ECO:0000256" key="11">
    <source>
        <dbReference type="PIRSR" id="PIRSR601382-2"/>
    </source>
</evidence>
<feature type="binding site" evidence="11">
    <location>
        <position position="589"/>
    </location>
    <ligand>
        <name>Ca(2+)</name>
        <dbReference type="ChEBI" id="CHEBI:29108"/>
    </ligand>
</feature>
<dbReference type="PANTHER" id="PTHR11742">
    <property type="entry name" value="MANNOSYL-OLIGOSACCHARIDE ALPHA-1,2-MANNOSIDASE-RELATED"/>
    <property type="match status" value="1"/>
</dbReference>
<evidence type="ECO:0000256" key="4">
    <source>
        <dbReference type="ARBA" id="ARBA00022723"/>
    </source>
</evidence>
<dbReference type="GO" id="GO:0005975">
    <property type="term" value="P:carbohydrate metabolic process"/>
    <property type="evidence" value="ECO:0007669"/>
    <property type="project" value="InterPro"/>
</dbReference>
<dbReference type="InterPro" id="IPR050749">
    <property type="entry name" value="Glycosyl_Hydrolase_47"/>
</dbReference>
<evidence type="ECO:0000256" key="8">
    <source>
        <dbReference type="ARBA" id="ARBA00047669"/>
    </source>
</evidence>
<dbReference type="InterPro" id="IPR036026">
    <property type="entry name" value="Seven-hairpin_glycosidases"/>
</dbReference>
<gene>
    <name evidence="14" type="ORF">LAMO00422_LOCUS9015</name>
</gene>
<dbReference type="GO" id="GO:0004571">
    <property type="term" value="F:mannosyl-oligosaccharide 1,2-alpha-mannosidase activity"/>
    <property type="evidence" value="ECO:0007669"/>
    <property type="project" value="UniProtKB-EC"/>
</dbReference>
<feature type="disulfide bond" evidence="12">
    <location>
        <begin position="429"/>
        <end position="461"/>
    </location>
</feature>
<evidence type="ECO:0000256" key="2">
    <source>
        <dbReference type="ARBA" id="ARBA00004922"/>
    </source>
</evidence>
<name>A0A7S0GZV6_9EUKA</name>
<dbReference type="EC" id="3.2.1.-" evidence="13"/>
<dbReference type="AlphaFoldDB" id="A0A7S0GZV6"/>
<feature type="active site" description="Proton donor" evidence="10">
    <location>
        <position position="231"/>
    </location>
</feature>
<evidence type="ECO:0000256" key="9">
    <source>
        <dbReference type="ARBA" id="ARBA00048605"/>
    </source>
</evidence>
<dbReference type="GO" id="GO:0005783">
    <property type="term" value="C:endoplasmic reticulum"/>
    <property type="evidence" value="ECO:0007669"/>
    <property type="project" value="TreeGrafter"/>
</dbReference>
<comment type="pathway">
    <text evidence="2">Protein modification; protein glycosylation.</text>
</comment>
<evidence type="ECO:0000256" key="1">
    <source>
        <dbReference type="ARBA" id="ARBA00001913"/>
    </source>
</evidence>
<evidence type="ECO:0000256" key="13">
    <source>
        <dbReference type="RuleBase" id="RU361193"/>
    </source>
</evidence>
<dbReference type="Pfam" id="PF01532">
    <property type="entry name" value="Glyco_hydro_47"/>
    <property type="match status" value="1"/>
</dbReference>
<comment type="catalytic activity">
    <reaction evidence="9">
        <text>N(4)-(alpha-D-Man-(1-&gt;2)-alpha-D-Man-(1-&gt;2)-alpha-D-Man-(1-&gt;3)-[alpha-D-Man-(1-&gt;2)-alpha-D-Man-(1-&gt;3)-[alpha-D-Man-(1-&gt;2)-alpha-D-Man-(1-&gt;6)]-alpha-D-Man-(1-&gt;6)]-beta-D-Man-(1-&gt;4)-beta-D-GlcNAc-(1-&gt;4)-beta-D-GlcNAc)-L-asparaginyl-[protein] (N-glucan mannose isomer 9A1,2,3B1,2,3) + 4 H2O = N(4)-(alpha-D-Man-(1-&gt;3)-[alpha-D-Man-(1-&gt;3)-[alpha-D-Man-(1-&gt;6)]-alpha-D-Man-(1-&gt;6)]-beta-D-Man-(1-&gt;4)-beta-D-GlcNAc-(1-&gt;4)-beta-D-GlcNAc)-L-asparaginyl-[protein] (N-glucan mannose isomer 5A1,2) + 4 beta-D-mannose</text>
        <dbReference type="Rhea" id="RHEA:56008"/>
        <dbReference type="Rhea" id="RHEA-COMP:14356"/>
        <dbReference type="Rhea" id="RHEA-COMP:14367"/>
        <dbReference type="ChEBI" id="CHEBI:15377"/>
        <dbReference type="ChEBI" id="CHEBI:28563"/>
        <dbReference type="ChEBI" id="CHEBI:59087"/>
        <dbReference type="ChEBI" id="CHEBI:139493"/>
        <dbReference type="EC" id="3.2.1.113"/>
    </reaction>
</comment>
<keyword evidence="4 11" id="KW-0479">Metal-binding</keyword>